<feature type="signal peptide" evidence="6">
    <location>
        <begin position="1"/>
        <end position="17"/>
    </location>
</feature>
<comment type="subcellular location">
    <subcellularLocation>
        <location evidence="1">Membrane</location>
    </subcellularLocation>
</comment>
<accession>A0A6P7J4E0</accession>
<dbReference type="InterPro" id="IPR003599">
    <property type="entry name" value="Ig_sub"/>
</dbReference>
<evidence type="ECO:0000256" key="2">
    <source>
        <dbReference type="ARBA" id="ARBA00022729"/>
    </source>
</evidence>
<dbReference type="OrthoDB" id="8439544at2759"/>
<dbReference type="SMART" id="SM00409">
    <property type="entry name" value="IG"/>
    <property type="match status" value="2"/>
</dbReference>
<name>A0A6P7J4E0_9TELE</name>
<feature type="domain" description="Ig-like" evidence="7">
    <location>
        <begin position="230"/>
        <end position="346"/>
    </location>
</feature>
<feature type="chain" id="PRO_5028264993" evidence="6">
    <location>
        <begin position="18"/>
        <end position="570"/>
    </location>
</feature>
<dbReference type="Gene3D" id="2.60.40.10">
    <property type="entry name" value="Immunoglobulins"/>
    <property type="match status" value="4"/>
</dbReference>
<evidence type="ECO:0000256" key="6">
    <source>
        <dbReference type="SAM" id="SignalP"/>
    </source>
</evidence>
<evidence type="ECO:0000256" key="3">
    <source>
        <dbReference type="ARBA" id="ARBA00023136"/>
    </source>
</evidence>
<evidence type="ECO:0000313" key="8">
    <source>
        <dbReference type="Proteomes" id="UP000515145"/>
    </source>
</evidence>
<keyword evidence="4" id="KW-0325">Glycoprotein</keyword>
<dbReference type="PANTHER" id="PTHR12080">
    <property type="entry name" value="SIGNALING LYMPHOCYTIC ACTIVATION MOLECULE"/>
    <property type="match status" value="1"/>
</dbReference>
<organism evidence="8 9">
    <name type="scientific">Parambassis ranga</name>
    <name type="common">Indian glassy fish</name>
    <dbReference type="NCBI Taxonomy" id="210632"/>
    <lineage>
        <taxon>Eukaryota</taxon>
        <taxon>Metazoa</taxon>
        <taxon>Chordata</taxon>
        <taxon>Craniata</taxon>
        <taxon>Vertebrata</taxon>
        <taxon>Euteleostomi</taxon>
        <taxon>Actinopterygii</taxon>
        <taxon>Neopterygii</taxon>
        <taxon>Teleostei</taxon>
        <taxon>Neoteleostei</taxon>
        <taxon>Acanthomorphata</taxon>
        <taxon>Ovalentaria</taxon>
        <taxon>Ambassidae</taxon>
        <taxon>Parambassis</taxon>
    </lineage>
</organism>
<evidence type="ECO:0000256" key="1">
    <source>
        <dbReference type="ARBA" id="ARBA00004370"/>
    </source>
</evidence>
<dbReference type="Proteomes" id="UP000515145">
    <property type="component" value="Chromosome 10"/>
</dbReference>
<evidence type="ECO:0000256" key="5">
    <source>
        <dbReference type="SAM" id="Phobius"/>
    </source>
</evidence>
<keyword evidence="8" id="KW-1185">Reference proteome</keyword>
<keyword evidence="2 6" id="KW-0732">Signal</keyword>
<dbReference type="PROSITE" id="PS50835">
    <property type="entry name" value="IG_LIKE"/>
    <property type="match status" value="3"/>
</dbReference>
<protein>
    <submittedName>
        <fullName evidence="9">Hemicentin-1-like isoform X1</fullName>
    </submittedName>
</protein>
<sequence>MEAEFGLLMMILGLSLGVDTYCDGRQGGAQCYGVLGASVTLRLMDDASEIFRFQWRKESSVILKWRNNKITNTLQYRSEFILSNGTFRINNLSRDDGGEYVLEIHDNSGRLTSQQSLHLSVEAPVSSVLLTSECLTSGQKRLSCSSGGGDSPQWSWTLDGRPLTDAELDSGNSETNNITVKQGVSGYLVCTVSNHVSRVCGFVDIKCELSNEKQRSEQVFESNHTVCVKPTTAPTTTTTTTTTVGVDTYCDGRQDGAQCYRAVGASVTLGLMDDASEIPSFDWNKGSSAILKWRNNKIKNTLQDRSEFIPSNGTFRINNLSRDDGGEYVLEIHDNSGRLTSRRSLHLSVEAPVSSVLLTSECLTSGQKRLSCSSGGGDSPQWSWTLDGRPLTDAELESGNSETNNITVKQGVSGYLVCTVSNHVSRVCGFVDIKCELSNEKQRSDQVFESNHTVCVKPTTAPTTTTTVEIWPIMAGVLSAMVIFLVLGVTVILLQMKKKNNSPREEDDQELTYADVRVVKRQGRQAKQENQRAEDEVEYGQVKFSERPRQTVPAAAAEDECLYSMVRKGR</sequence>
<keyword evidence="3 5" id="KW-0472">Membrane</keyword>
<evidence type="ECO:0000313" key="9">
    <source>
        <dbReference type="RefSeq" id="XP_028271410.1"/>
    </source>
</evidence>
<feature type="domain" description="Ig-like" evidence="7">
    <location>
        <begin position="352"/>
        <end position="422"/>
    </location>
</feature>
<evidence type="ECO:0000259" key="7">
    <source>
        <dbReference type="PROSITE" id="PS50835"/>
    </source>
</evidence>
<dbReference type="AlphaFoldDB" id="A0A6P7J4E0"/>
<feature type="domain" description="Ig-like" evidence="7">
    <location>
        <begin position="124"/>
        <end position="194"/>
    </location>
</feature>
<dbReference type="RefSeq" id="XP_028271410.1">
    <property type="nucleotide sequence ID" value="XM_028415609.1"/>
</dbReference>
<dbReference type="PANTHER" id="PTHR12080:SF111">
    <property type="entry name" value="IMMUNOGLOBULIN V-SET DOMAIN-CONTAINING PROTEIN"/>
    <property type="match status" value="1"/>
</dbReference>
<dbReference type="GO" id="GO:0016020">
    <property type="term" value="C:membrane"/>
    <property type="evidence" value="ECO:0007669"/>
    <property type="project" value="UniProtKB-SubCell"/>
</dbReference>
<dbReference type="InParanoid" id="A0A6P7J4E0"/>
<dbReference type="SUPFAM" id="SSF48726">
    <property type="entry name" value="Immunoglobulin"/>
    <property type="match status" value="2"/>
</dbReference>
<dbReference type="GeneID" id="114442229"/>
<feature type="transmembrane region" description="Helical" evidence="5">
    <location>
        <begin position="470"/>
        <end position="494"/>
    </location>
</feature>
<dbReference type="InterPro" id="IPR013783">
    <property type="entry name" value="Ig-like_fold"/>
</dbReference>
<evidence type="ECO:0000256" key="4">
    <source>
        <dbReference type="ARBA" id="ARBA00023180"/>
    </source>
</evidence>
<dbReference type="InterPro" id="IPR036179">
    <property type="entry name" value="Ig-like_dom_sf"/>
</dbReference>
<dbReference type="InterPro" id="IPR007110">
    <property type="entry name" value="Ig-like_dom"/>
</dbReference>
<reference evidence="9" key="1">
    <citation type="submission" date="2025-08" db="UniProtKB">
        <authorList>
            <consortium name="RefSeq"/>
        </authorList>
    </citation>
    <scope>IDENTIFICATION</scope>
</reference>
<gene>
    <name evidence="9" type="primary">LOC114442229</name>
</gene>
<dbReference type="InterPro" id="IPR015631">
    <property type="entry name" value="CD2/SLAM_rcpt"/>
</dbReference>
<keyword evidence="5" id="KW-1133">Transmembrane helix</keyword>
<keyword evidence="5" id="KW-0812">Transmembrane</keyword>
<proteinExistence type="predicted"/>